<gene>
    <name evidence="1" type="ORF">ACOLOM_LOCUS2729</name>
</gene>
<evidence type="ECO:0000313" key="2">
    <source>
        <dbReference type="Proteomes" id="UP000789525"/>
    </source>
</evidence>
<sequence length="487" mass="55096">MSEEELLLGSDIELTSSGISTANNAGVHSRVRFQEPETAGSTSTPSMPQSRSKKQPYPLMINTDQSTSNASGSRSKPIAPLRTTKTSQKLVLLPEETGAPAPMATLIEDLSDAAETPITPSVSQPIFDFYERTDAERMNKEVRNDAKYPRVTAYCTAEGYYLGVLMEFLKKEHNVQPKRYDECVYAPYHFPLLSGRNAKLISSAPTRSPNGHTFMDRQIENYENGNGINPYFVTDEIFDNDERGVEVPMKTTPSALDNIGEIFYFDYGVVVFWNLTEEQEFLCLDDLASAGVTVRPLKKEDIESETFHFQYDFNSTRQPRIFNDMITLKTDNHMIKLTISHALSQSTKLTLYEWQMEDTIEKTSHIPKMLAQTGRNRTLVTKLTGELFKLRMQVNLVSNVLDTPEIFWSEPSLQPLYNAIRAYLEISQRAKLLNERCNVLSDLLDMLREDVGNTNMTKITWIIIWLIVVAVLVAIGEIAVKALNHYG</sequence>
<name>A0ACA9L0L0_9GLOM</name>
<dbReference type="EMBL" id="CAJVPT010003729">
    <property type="protein sequence ID" value="CAG8499434.1"/>
    <property type="molecule type" value="Genomic_DNA"/>
</dbReference>
<accession>A0ACA9L0L0</accession>
<protein>
    <submittedName>
        <fullName evidence="1">2707_t:CDS:1</fullName>
    </submittedName>
</protein>
<comment type="caution">
    <text evidence="1">The sequence shown here is derived from an EMBL/GenBank/DDBJ whole genome shotgun (WGS) entry which is preliminary data.</text>
</comment>
<reference evidence="1" key="1">
    <citation type="submission" date="2021-06" db="EMBL/GenBank/DDBJ databases">
        <authorList>
            <person name="Kallberg Y."/>
            <person name="Tangrot J."/>
            <person name="Rosling A."/>
        </authorList>
    </citation>
    <scope>NUCLEOTIDE SEQUENCE</scope>
    <source>
        <strain evidence="1">CL356</strain>
    </source>
</reference>
<dbReference type="Proteomes" id="UP000789525">
    <property type="component" value="Unassembled WGS sequence"/>
</dbReference>
<organism evidence="1 2">
    <name type="scientific">Acaulospora colombiana</name>
    <dbReference type="NCBI Taxonomy" id="27376"/>
    <lineage>
        <taxon>Eukaryota</taxon>
        <taxon>Fungi</taxon>
        <taxon>Fungi incertae sedis</taxon>
        <taxon>Mucoromycota</taxon>
        <taxon>Glomeromycotina</taxon>
        <taxon>Glomeromycetes</taxon>
        <taxon>Diversisporales</taxon>
        <taxon>Acaulosporaceae</taxon>
        <taxon>Acaulospora</taxon>
    </lineage>
</organism>
<proteinExistence type="predicted"/>
<evidence type="ECO:0000313" key="1">
    <source>
        <dbReference type="EMBL" id="CAG8499434.1"/>
    </source>
</evidence>
<keyword evidence="2" id="KW-1185">Reference proteome</keyword>